<name>A0AAN6YJ80_9PEZI</name>
<dbReference type="EMBL" id="MU858062">
    <property type="protein sequence ID" value="KAK4217182.1"/>
    <property type="molecule type" value="Genomic_DNA"/>
</dbReference>
<evidence type="ECO:0000313" key="4">
    <source>
        <dbReference type="Proteomes" id="UP001301769"/>
    </source>
</evidence>
<dbReference type="Pfam" id="PF03009">
    <property type="entry name" value="GDPD"/>
    <property type="match status" value="1"/>
</dbReference>
<feature type="domain" description="GP-PDE" evidence="2">
    <location>
        <begin position="10"/>
        <end position="248"/>
    </location>
</feature>
<dbReference type="InterPro" id="IPR030395">
    <property type="entry name" value="GP_PDE_dom"/>
</dbReference>
<dbReference type="Proteomes" id="UP001301769">
    <property type="component" value="Unassembled WGS sequence"/>
</dbReference>
<keyword evidence="1" id="KW-0472">Membrane</keyword>
<evidence type="ECO:0000259" key="2">
    <source>
        <dbReference type="PROSITE" id="PS51704"/>
    </source>
</evidence>
<evidence type="ECO:0000256" key="1">
    <source>
        <dbReference type="SAM" id="Phobius"/>
    </source>
</evidence>
<feature type="transmembrane region" description="Helical" evidence="1">
    <location>
        <begin position="282"/>
        <end position="301"/>
    </location>
</feature>
<dbReference type="AlphaFoldDB" id="A0AAN6YJ80"/>
<dbReference type="SUPFAM" id="SSF51695">
    <property type="entry name" value="PLC-like phosphodiesterases"/>
    <property type="match status" value="1"/>
</dbReference>
<dbReference type="GO" id="GO:0008081">
    <property type="term" value="F:phosphoric diester hydrolase activity"/>
    <property type="evidence" value="ECO:0007669"/>
    <property type="project" value="InterPro"/>
</dbReference>
<organism evidence="3 4">
    <name type="scientific">Rhypophila decipiens</name>
    <dbReference type="NCBI Taxonomy" id="261697"/>
    <lineage>
        <taxon>Eukaryota</taxon>
        <taxon>Fungi</taxon>
        <taxon>Dikarya</taxon>
        <taxon>Ascomycota</taxon>
        <taxon>Pezizomycotina</taxon>
        <taxon>Sordariomycetes</taxon>
        <taxon>Sordariomycetidae</taxon>
        <taxon>Sordariales</taxon>
        <taxon>Naviculisporaceae</taxon>
        <taxon>Rhypophila</taxon>
    </lineage>
</organism>
<reference evidence="3" key="2">
    <citation type="submission" date="2023-05" db="EMBL/GenBank/DDBJ databases">
        <authorList>
            <consortium name="Lawrence Berkeley National Laboratory"/>
            <person name="Steindorff A."/>
            <person name="Hensen N."/>
            <person name="Bonometti L."/>
            <person name="Westerberg I."/>
            <person name="Brannstrom I.O."/>
            <person name="Guillou S."/>
            <person name="Cros-Aarteil S."/>
            <person name="Calhoun S."/>
            <person name="Haridas S."/>
            <person name="Kuo A."/>
            <person name="Mondo S."/>
            <person name="Pangilinan J."/>
            <person name="Riley R."/>
            <person name="Labutti K."/>
            <person name="Andreopoulos B."/>
            <person name="Lipzen A."/>
            <person name="Chen C."/>
            <person name="Yanf M."/>
            <person name="Daum C."/>
            <person name="Ng V."/>
            <person name="Clum A."/>
            <person name="Ohm R."/>
            <person name="Martin F."/>
            <person name="Silar P."/>
            <person name="Natvig D."/>
            <person name="Lalanne C."/>
            <person name="Gautier V."/>
            <person name="Ament-Velasquez S.L."/>
            <person name="Kruys A."/>
            <person name="Hutchinson M.I."/>
            <person name="Powell A.J."/>
            <person name="Barry K."/>
            <person name="Miller A.N."/>
            <person name="Grigoriev I.V."/>
            <person name="Debuchy R."/>
            <person name="Gladieux P."/>
            <person name="Thoren M.H."/>
            <person name="Johannesson H."/>
        </authorList>
    </citation>
    <scope>NUCLEOTIDE SEQUENCE</scope>
    <source>
        <strain evidence="3">PSN293</strain>
    </source>
</reference>
<keyword evidence="4" id="KW-1185">Reference proteome</keyword>
<dbReference type="PANTHER" id="PTHR43805">
    <property type="entry name" value="GLYCEROPHOSPHORYL DIESTER PHOSPHODIESTERASE"/>
    <property type="match status" value="1"/>
</dbReference>
<proteinExistence type="predicted"/>
<protein>
    <submittedName>
        <fullName evidence="3">Glycerophosphoryl diester phosphodiesterase</fullName>
    </submittedName>
</protein>
<dbReference type="PANTHER" id="PTHR43805:SF1">
    <property type="entry name" value="GP-PDE DOMAIN-CONTAINING PROTEIN"/>
    <property type="match status" value="1"/>
</dbReference>
<gene>
    <name evidence="3" type="ORF">QBC37DRAFT_277787</name>
</gene>
<dbReference type="CDD" id="cd08570">
    <property type="entry name" value="GDPD_YPL206cp_fungi"/>
    <property type="match status" value="1"/>
</dbReference>
<dbReference type="InterPro" id="IPR017946">
    <property type="entry name" value="PLC-like_Pdiesterase_TIM-brl"/>
</dbReference>
<sequence length="324" mass="36705">MFQKDGTPLPSAIAHRGYKAAYPENTMAAFAGAVQVGAHAIETDLHLSKDGVVMLSHDATLKRCFGVDEKVSECDSSYLGSLRTIRQPPQPMPQLSELLHYLGKPENEKVWLLLDIKTDDDPEELLSRTAETINSLPTSRPWNERIVLGGWNIYYIELCRKYFPGFVIANIGFLPYAFKYLKEPDVDFNILQPTLLGPAGKHFVKKVKKLQRKLYVWTVNEEHWMEWSIRKKVDGVITDDPKLFLEVCERFSLPPSKRGDGNGGSLAVAHRRGPSTLKRAKLYITAFMFQVFVFSFTLVFWRRVAKMGMAKPKVQTQAKVPTAA</sequence>
<dbReference type="PROSITE" id="PS51704">
    <property type="entry name" value="GP_PDE"/>
    <property type="match status" value="1"/>
</dbReference>
<dbReference type="Gene3D" id="3.20.20.190">
    <property type="entry name" value="Phosphatidylinositol (PI) phosphodiesterase"/>
    <property type="match status" value="1"/>
</dbReference>
<reference evidence="3" key="1">
    <citation type="journal article" date="2023" name="Mol. Phylogenet. Evol.">
        <title>Genome-scale phylogeny and comparative genomics of the fungal order Sordariales.</title>
        <authorList>
            <person name="Hensen N."/>
            <person name="Bonometti L."/>
            <person name="Westerberg I."/>
            <person name="Brannstrom I.O."/>
            <person name="Guillou S."/>
            <person name="Cros-Aarteil S."/>
            <person name="Calhoun S."/>
            <person name="Haridas S."/>
            <person name="Kuo A."/>
            <person name="Mondo S."/>
            <person name="Pangilinan J."/>
            <person name="Riley R."/>
            <person name="LaButti K."/>
            <person name="Andreopoulos B."/>
            <person name="Lipzen A."/>
            <person name="Chen C."/>
            <person name="Yan M."/>
            <person name="Daum C."/>
            <person name="Ng V."/>
            <person name="Clum A."/>
            <person name="Steindorff A."/>
            <person name="Ohm R.A."/>
            <person name="Martin F."/>
            <person name="Silar P."/>
            <person name="Natvig D.O."/>
            <person name="Lalanne C."/>
            <person name="Gautier V."/>
            <person name="Ament-Velasquez S.L."/>
            <person name="Kruys A."/>
            <person name="Hutchinson M.I."/>
            <person name="Powell A.J."/>
            <person name="Barry K."/>
            <person name="Miller A.N."/>
            <person name="Grigoriev I.V."/>
            <person name="Debuchy R."/>
            <person name="Gladieux P."/>
            <person name="Hiltunen Thoren M."/>
            <person name="Johannesson H."/>
        </authorList>
    </citation>
    <scope>NUCLEOTIDE SEQUENCE</scope>
    <source>
        <strain evidence="3">PSN293</strain>
    </source>
</reference>
<keyword evidence="1" id="KW-1133">Transmembrane helix</keyword>
<keyword evidence="1" id="KW-0812">Transmembrane</keyword>
<dbReference type="GO" id="GO:0006629">
    <property type="term" value="P:lipid metabolic process"/>
    <property type="evidence" value="ECO:0007669"/>
    <property type="project" value="InterPro"/>
</dbReference>
<accession>A0AAN6YJ80</accession>
<evidence type="ECO:0000313" key="3">
    <source>
        <dbReference type="EMBL" id="KAK4217182.1"/>
    </source>
</evidence>
<comment type="caution">
    <text evidence="3">The sequence shown here is derived from an EMBL/GenBank/DDBJ whole genome shotgun (WGS) entry which is preliminary data.</text>
</comment>